<reference evidence="2" key="1">
    <citation type="submission" date="2020-04" db="EMBL/GenBank/DDBJ databases">
        <authorList>
            <person name="Neveu A P."/>
        </authorList>
    </citation>
    <scope>NUCLEOTIDE SEQUENCE</scope>
    <source>
        <tissue evidence="2">Whole embryo</tissue>
    </source>
</reference>
<dbReference type="PANTHER" id="PTHR24361">
    <property type="entry name" value="MITOGEN-ACTIVATED KINASE KINASE KINASE"/>
    <property type="match status" value="1"/>
</dbReference>
<dbReference type="EMBL" id="LR788818">
    <property type="protein sequence ID" value="CAB3264680.1"/>
    <property type="molecule type" value="mRNA"/>
</dbReference>
<dbReference type="SUPFAM" id="SSF56112">
    <property type="entry name" value="Protein kinase-like (PK-like)"/>
    <property type="match status" value="1"/>
</dbReference>
<dbReference type="InterPro" id="IPR000719">
    <property type="entry name" value="Prot_kinase_dom"/>
</dbReference>
<evidence type="ECO:0000313" key="2">
    <source>
        <dbReference type="EMBL" id="CAB3264680.1"/>
    </source>
</evidence>
<dbReference type="Pfam" id="PF00069">
    <property type="entry name" value="Pkinase"/>
    <property type="match status" value="1"/>
</dbReference>
<evidence type="ECO:0000259" key="1">
    <source>
        <dbReference type="PROSITE" id="PS50011"/>
    </source>
</evidence>
<keyword evidence="2" id="KW-0808">Transferase</keyword>
<proteinExistence type="evidence at transcript level"/>
<dbReference type="InterPro" id="IPR053235">
    <property type="entry name" value="Ser_Thr_kinase"/>
</dbReference>
<dbReference type="PROSITE" id="PS00108">
    <property type="entry name" value="PROTEIN_KINASE_ST"/>
    <property type="match status" value="1"/>
</dbReference>
<dbReference type="PROSITE" id="PS50011">
    <property type="entry name" value="PROTEIN_KINASE_DOM"/>
    <property type="match status" value="1"/>
</dbReference>
<dbReference type="AlphaFoldDB" id="A0A6F9DNR6"/>
<dbReference type="Gene3D" id="1.10.510.10">
    <property type="entry name" value="Transferase(Phosphotransferase) domain 1"/>
    <property type="match status" value="1"/>
</dbReference>
<organism evidence="2">
    <name type="scientific">Phallusia mammillata</name>
    <dbReference type="NCBI Taxonomy" id="59560"/>
    <lineage>
        <taxon>Eukaryota</taxon>
        <taxon>Metazoa</taxon>
        <taxon>Chordata</taxon>
        <taxon>Tunicata</taxon>
        <taxon>Ascidiacea</taxon>
        <taxon>Phlebobranchia</taxon>
        <taxon>Ascidiidae</taxon>
        <taxon>Phallusia</taxon>
    </lineage>
</organism>
<protein>
    <submittedName>
        <fullName evidence="2">Lymphokine-activated killer T-cell-originated protein kinase-like</fullName>
    </submittedName>
</protein>
<feature type="domain" description="Protein kinase" evidence="1">
    <location>
        <begin position="41"/>
        <end position="336"/>
    </location>
</feature>
<dbReference type="GO" id="GO:0005524">
    <property type="term" value="F:ATP binding"/>
    <property type="evidence" value="ECO:0007669"/>
    <property type="project" value="InterPro"/>
</dbReference>
<dbReference type="InterPro" id="IPR008271">
    <property type="entry name" value="Ser/Thr_kinase_AS"/>
</dbReference>
<dbReference type="GO" id="GO:0004674">
    <property type="term" value="F:protein serine/threonine kinase activity"/>
    <property type="evidence" value="ECO:0007669"/>
    <property type="project" value="TreeGrafter"/>
</dbReference>
<keyword evidence="2" id="KW-0418">Kinase</keyword>
<gene>
    <name evidence="2" type="primary">Pbk</name>
</gene>
<dbReference type="InterPro" id="IPR011009">
    <property type="entry name" value="Kinase-like_dom_sf"/>
</dbReference>
<accession>A0A6F9DNR6</accession>
<dbReference type="SMART" id="SM00220">
    <property type="entry name" value="S_TKc"/>
    <property type="match status" value="1"/>
</dbReference>
<dbReference type="GO" id="GO:0005737">
    <property type="term" value="C:cytoplasm"/>
    <property type="evidence" value="ECO:0007669"/>
    <property type="project" value="TreeGrafter"/>
</dbReference>
<name>A0A6F9DNR6_9ASCI</name>
<sequence>MMSRDIEMDGNQLCTPITLKHDRINALKCQQDSPCLRIPASPFMKHLGFGTGVNVYLVERSPKLGQYRSPWAVKKINKKCGHNSSVNEQRLQEEAMILKSLNHRNIVGYRGFSRSVDGTSCLAMESGEKSLMSIIEDRMEKGYGPFPAQTILCVAQQLADALVYLHEEKHLLHGDLKSPNILIRGNFDEVKLCDFGVTVELNDGLTAKNQDAEYVGTESWSSKEVLQGTHISDKADIFAFGMVLYEMLTLGIPHMHVFPEEEDYDDPEEFETDFEEAETVYQESLGSRPPLVNYEFDMSYTPVIELFWACTHERPSARPSARQITQIFEEHIHSPIHGMPDPKGKLEF</sequence>
<dbReference type="Gene3D" id="3.30.200.20">
    <property type="entry name" value="Phosphorylase Kinase, domain 1"/>
    <property type="match status" value="1"/>
</dbReference>